<dbReference type="WBParaSite" id="PSAMB.scaffold3872size16570.g22786.t1">
    <property type="protein sequence ID" value="PSAMB.scaffold3872size16570.g22786.t1"/>
    <property type="gene ID" value="PSAMB.scaffold3872size16570.g22786"/>
</dbReference>
<dbReference type="AlphaFoldDB" id="A0A914WDP2"/>
<reference evidence="3" key="1">
    <citation type="submission" date="2022-11" db="UniProtKB">
        <authorList>
            <consortium name="WormBaseParasite"/>
        </authorList>
    </citation>
    <scope>IDENTIFICATION</scope>
</reference>
<evidence type="ECO:0000313" key="3">
    <source>
        <dbReference type="WBParaSite" id="PSAMB.scaffold3872size16570.g22786.t1"/>
    </source>
</evidence>
<accession>A0A914WDP2</accession>
<sequence>MLARSELLADGRSPPHGSTRKPNFSTLACSGRAVFSVDRECPIGDRPVSAAGSKPIRSSRFLKLSILYQWLVRTATVSLIRPDTPHAQAYTCLNFCLNCVLARVAYPAG</sequence>
<proteinExistence type="predicted"/>
<feature type="region of interest" description="Disordered" evidence="1">
    <location>
        <begin position="1"/>
        <end position="24"/>
    </location>
</feature>
<dbReference type="Proteomes" id="UP000887566">
    <property type="component" value="Unplaced"/>
</dbReference>
<organism evidence="2 3">
    <name type="scientific">Plectus sambesii</name>
    <dbReference type="NCBI Taxonomy" id="2011161"/>
    <lineage>
        <taxon>Eukaryota</taxon>
        <taxon>Metazoa</taxon>
        <taxon>Ecdysozoa</taxon>
        <taxon>Nematoda</taxon>
        <taxon>Chromadorea</taxon>
        <taxon>Plectida</taxon>
        <taxon>Plectina</taxon>
        <taxon>Plectoidea</taxon>
        <taxon>Plectidae</taxon>
        <taxon>Plectus</taxon>
    </lineage>
</organism>
<protein>
    <submittedName>
        <fullName evidence="3">Uncharacterized protein</fullName>
    </submittedName>
</protein>
<evidence type="ECO:0000256" key="1">
    <source>
        <dbReference type="SAM" id="MobiDB-lite"/>
    </source>
</evidence>
<evidence type="ECO:0000313" key="2">
    <source>
        <dbReference type="Proteomes" id="UP000887566"/>
    </source>
</evidence>
<keyword evidence="2" id="KW-1185">Reference proteome</keyword>
<name>A0A914WDP2_9BILA</name>